<dbReference type="InterPro" id="IPR050822">
    <property type="entry name" value="Cerebellin_Synaptic_Org"/>
</dbReference>
<dbReference type="Ensembl" id="ENSTRUT00000077445.1">
    <property type="protein sequence ID" value="ENSTRUP00000077810.1"/>
    <property type="gene ID" value="ENSTRUG00000028990.1"/>
</dbReference>
<dbReference type="Pfam" id="PF00386">
    <property type="entry name" value="C1q"/>
    <property type="match status" value="1"/>
</dbReference>
<keyword evidence="6" id="KW-1185">Reference proteome</keyword>
<dbReference type="InParanoid" id="A0A674NWW8"/>
<keyword evidence="3" id="KW-0732">Signal</keyword>
<evidence type="ECO:0000256" key="1">
    <source>
        <dbReference type="ARBA" id="ARBA00004613"/>
    </source>
</evidence>
<reference evidence="5 6" key="1">
    <citation type="journal article" date="2011" name="Genome Biol. Evol.">
        <title>Integration of the genetic map and genome assembly of fugu facilitates insights into distinct features of genome evolution in teleosts and mammals.</title>
        <authorList>
            <person name="Kai W."/>
            <person name="Kikuchi K."/>
            <person name="Tohari S."/>
            <person name="Chew A.K."/>
            <person name="Tay A."/>
            <person name="Fujiwara A."/>
            <person name="Hosoya S."/>
            <person name="Suetake H."/>
            <person name="Naruse K."/>
            <person name="Brenner S."/>
            <person name="Suzuki Y."/>
            <person name="Venkatesh B."/>
        </authorList>
    </citation>
    <scope>NUCLEOTIDE SEQUENCE [LARGE SCALE GENOMIC DNA]</scope>
</reference>
<dbReference type="GO" id="GO:0005576">
    <property type="term" value="C:extracellular region"/>
    <property type="evidence" value="ECO:0007669"/>
    <property type="project" value="UniProtKB-SubCell"/>
</dbReference>
<feature type="domain" description="C1q" evidence="4">
    <location>
        <begin position="42"/>
        <end position="178"/>
    </location>
</feature>
<comment type="subcellular location">
    <subcellularLocation>
        <location evidence="1">Secreted</location>
    </subcellularLocation>
</comment>
<dbReference type="OMA" id="RGVYFFC"/>
<dbReference type="GeneTree" id="ENSGT00940000163520"/>
<dbReference type="PRINTS" id="PR00007">
    <property type="entry name" value="COMPLEMNTC1Q"/>
</dbReference>
<reference evidence="5" key="2">
    <citation type="submission" date="2025-08" db="UniProtKB">
        <authorList>
            <consortium name="Ensembl"/>
        </authorList>
    </citation>
    <scope>IDENTIFICATION</scope>
</reference>
<dbReference type="InterPro" id="IPR008983">
    <property type="entry name" value="Tumour_necrosis_fac-like_dom"/>
</dbReference>
<dbReference type="AlphaFoldDB" id="A0A674NWW8"/>
<organism evidence="5 6">
    <name type="scientific">Takifugu rubripes</name>
    <name type="common">Japanese pufferfish</name>
    <name type="synonym">Fugu rubripes</name>
    <dbReference type="NCBI Taxonomy" id="31033"/>
    <lineage>
        <taxon>Eukaryota</taxon>
        <taxon>Metazoa</taxon>
        <taxon>Chordata</taxon>
        <taxon>Craniata</taxon>
        <taxon>Vertebrata</taxon>
        <taxon>Euteleostomi</taxon>
        <taxon>Actinopterygii</taxon>
        <taxon>Neopterygii</taxon>
        <taxon>Teleostei</taxon>
        <taxon>Neoteleostei</taxon>
        <taxon>Acanthomorphata</taxon>
        <taxon>Eupercaria</taxon>
        <taxon>Tetraodontiformes</taxon>
        <taxon>Tetradontoidea</taxon>
        <taxon>Tetraodontidae</taxon>
        <taxon>Takifugu</taxon>
    </lineage>
</organism>
<dbReference type="PROSITE" id="PS50871">
    <property type="entry name" value="C1Q"/>
    <property type="match status" value="1"/>
</dbReference>
<dbReference type="InterPro" id="IPR001073">
    <property type="entry name" value="C1q_dom"/>
</dbReference>
<evidence type="ECO:0000313" key="5">
    <source>
        <dbReference type="Ensembl" id="ENSTRUP00000077810.1"/>
    </source>
</evidence>
<accession>A0A674NWW8</accession>
<reference evidence="5" key="3">
    <citation type="submission" date="2025-09" db="UniProtKB">
        <authorList>
            <consortium name="Ensembl"/>
        </authorList>
    </citation>
    <scope>IDENTIFICATION</scope>
</reference>
<evidence type="ECO:0000256" key="2">
    <source>
        <dbReference type="ARBA" id="ARBA00022525"/>
    </source>
</evidence>
<proteinExistence type="predicted"/>
<dbReference type="SUPFAM" id="SSF49842">
    <property type="entry name" value="TNF-like"/>
    <property type="match status" value="1"/>
</dbReference>
<dbReference type="Proteomes" id="UP000005226">
    <property type="component" value="Chromosome 2"/>
</dbReference>
<evidence type="ECO:0000259" key="4">
    <source>
        <dbReference type="PROSITE" id="PS50871"/>
    </source>
</evidence>
<dbReference type="SMART" id="SM00110">
    <property type="entry name" value="C1Q"/>
    <property type="match status" value="1"/>
</dbReference>
<dbReference type="PANTHER" id="PTHR22923">
    <property type="entry name" value="CEREBELLIN-RELATED"/>
    <property type="match status" value="1"/>
</dbReference>
<keyword evidence="2" id="KW-0964">Secreted</keyword>
<name>A0A674NWW8_TAKRU</name>
<protein>
    <recommendedName>
        <fullName evidence="4">C1q domain-containing protein</fullName>
    </recommendedName>
</protein>
<evidence type="ECO:0000256" key="3">
    <source>
        <dbReference type="ARBA" id="ARBA00022729"/>
    </source>
</evidence>
<evidence type="ECO:0000313" key="6">
    <source>
        <dbReference type="Proteomes" id="UP000005226"/>
    </source>
</evidence>
<dbReference type="Gene3D" id="2.60.120.40">
    <property type="match status" value="1"/>
</dbReference>
<dbReference type="PANTHER" id="PTHR22923:SF102">
    <property type="entry name" value="CEREBELLIN 13-RELATED"/>
    <property type="match status" value="1"/>
</dbReference>
<sequence>MFMVNMHHVTICSASVALERRLSEANVLMMKLQVQTSAVFVPGQLKVAFSAGLTDSGSVGPFDEGTTLIFSKPFSNVGGAYNQSTGVFTAPVRGLYFFSFTAGDYLRGYTGLYLYRNNKPVLFNLGLNNHGGHASMSSGVVLMLEEGDVVCLHLPASYRLYDDFQNLSCFSGFLLFSL</sequence>